<dbReference type="Proteomes" id="UP000008021">
    <property type="component" value="Chromosome 6"/>
</dbReference>
<feature type="region of interest" description="Disordered" evidence="1">
    <location>
        <begin position="80"/>
        <end position="99"/>
    </location>
</feature>
<dbReference type="Gramene" id="OMERI06G18320.1">
    <property type="protein sequence ID" value="OMERI06G18320.1"/>
    <property type="gene ID" value="OMERI06G18320"/>
</dbReference>
<dbReference type="HOGENOM" id="CLU_1930588_0_0_1"/>
<dbReference type="AlphaFoldDB" id="A0A0E0E2N0"/>
<keyword evidence="3" id="KW-1185">Reference proteome</keyword>
<feature type="compositionally biased region" description="Low complexity" evidence="1">
    <location>
        <begin position="49"/>
        <end position="66"/>
    </location>
</feature>
<evidence type="ECO:0000313" key="3">
    <source>
        <dbReference type="Proteomes" id="UP000008021"/>
    </source>
</evidence>
<protein>
    <submittedName>
        <fullName evidence="2">Uncharacterized protein</fullName>
    </submittedName>
</protein>
<feature type="region of interest" description="Disordered" evidence="1">
    <location>
        <begin position="43"/>
        <end position="66"/>
    </location>
</feature>
<name>A0A0E0E2N0_9ORYZ</name>
<proteinExistence type="predicted"/>
<evidence type="ECO:0000313" key="2">
    <source>
        <dbReference type="EnsemblPlants" id="OMERI06G18320.2"/>
    </source>
</evidence>
<dbReference type="EnsemblPlants" id="OMERI06G18320.2">
    <property type="protein sequence ID" value="OMERI06G18320.2"/>
    <property type="gene ID" value="OMERI06G18320"/>
</dbReference>
<dbReference type="Gramene" id="OMERI06G18320.2">
    <property type="protein sequence ID" value="OMERI06G18320.2"/>
    <property type="gene ID" value="OMERI06G18320"/>
</dbReference>
<dbReference type="EnsemblPlants" id="OMERI06G18320.1">
    <property type="protein sequence ID" value="OMERI06G18320.1"/>
    <property type="gene ID" value="OMERI06G18320"/>
</dbReference>
<reference evidence="2" key="1">
    <citation type="submission" date="2015-04" db="UniProtKB">
        <authorList>
            <consortium name="EnsemblPlants"/>
        </authorList>
    </citation>
    <scope>IDENTIFICATION</scope>
</reference>
<reference evidence="2" key="2">
    <citation type="submission" date="2018-05" db="EMBL/GenBank/DDBJ databases">
        <title>OmerRS3 (Oryza meridionalis Reference Sequence Version 3).</title>
        <authorList>
            <person name="Zhang J."/>
            <person name="Kudrna D."/>
            <person name="Lee S."/>
            <person name="Talag J."/>
            <person name="Welchert J."/>
            <person name="Wing R.A."/>
        </authorList>
    </citation>
    <scope>NUCLEOTIDE SEQUENCE [LARGE SCALE GENOMIC DNA]</scope>
    <source>
        <strain evidence="2">OR44</strain>
    </source>
</reference>
<accession>A0A0E0E2N0</accession>
<evidence type="ECO:0000256" key="1">
    <source>
        <dbReference type="SAM" id="MobiDB-lite"/>
    </source>
</evidence>
<sequence length="129" mass="14541">MWAHAGSSFTMAPAWMTPRQTAHSVQLAPLPLCRTSRSYVNAGRPEATAVSRWRSSSSSDPPAGSVWCWWHRRASRRYSEKRQNPAAADAVTEQKKRRLSGDISRRMVVMMMMMMPGEGELKNSGCWLV</sequence>
<organism evidence="2">
    <name type="scientific">Oryza meridionalis</name>
    <dbReference type="NCBI Taxonomy" id="40149"/>
    <lineage>
        <taxon>Eukaryota</taxon>
        <taxon>Viridiplantae</taxon>
        <taxon>Streptophyta</taxon>
        <taxon>Embryophyta</taxon>
        <taxon>Tracheophyta</taxon>
        <taxon>Spermatophyta</taxon>
        <taxon>Magnoliopsida</taxon>
        <taxon>Liliopsida</taxon>
        <taxon>Poales</taxon>
        <taxon>Poaceae</taxon>
        <taxon>BOP clade</taxon>
        <taxon>Oryzoideae</taxon>
        <taxon>Oryzeae</taxon>
        <taxon>Oryzinae</taxon>
        <taxon>Oryza</taxon>
    </lineage>
</organism>